<comment type="caution">
    <text evidence="2">The sequence shown here is derived from an EMBL/GenBank/DDBJ whole genome shotgun (WGS) entry which is preliminary data.</text>
</comment>
<dbReference type="Proteomes" id="UP000299084">
    <property type="component" value="Unassembled WGS sequence"/>
</dbReference>
<gene>
    <name evidence="2" type="ORF">Cadr_000030372</name>
</gene>
<sequence length="355" mass="38588">MRGASGLAGQGPGWGAALISSYVLSWIYKHREDGIGELGRGRAGGQDWGRGPRTQPQWPAPPAHHEPGGGWTRAPGCPPHLPAQGQRPAASCAERLSALLPKLGDIMPRVEAVVTEGRALSPYSSPRLFSLWISEAPSLFLILQLSPQLPSFSDTVTSELKYSWKHRPLGNQSSPGMSHRTQEGKGKTRPRAGYLTSTPLPPGTPWARQSPVPRLWLAGLLRAGWGKEAPSSQLLLAGTLDIATNCEKRSDSILKAASRLEGLLPNSAGLQPPKLTPHCTHRILGLTQPDIQAEGSPKLFVLGCVEQGLERNSESQQELGMEKKNEERNIQEGSHRLQMWRRKRGACLPREQLCA</sequence>
<evidence type="ECO:0000313" key="2">
    <source>
        <dbReference type="EMBL" id="KAB1251544.1"/>
    </source>
</evidence>
<feature type="compositionally biased region" description="Basic and acidic residues" evidence="1">
    <location>
        <begin position="320"/>
        <end position="334"/>
    </location>
</feature>
<feature type="compositionally biased region" description="Gly residues" evidence="1">
    <location>
        <begin position="36"/>
        <end position="48"/>
    </location>
</feature>
<keyword evidence="3" id="KW-1185">Reference proteome</keyword>
<proteinExistence type="predicted"/>
<reference evidence="2 3" key="1">
    <citation type="journal article" date="2019" name="Mol. Ecol. Resour.">
        <title>Improving Illumina assemblies with Hi-C and long reads: an example with the North African dromedary.</title>
        <authorList>
            <person name="Elbers J.P."/>
            <person name="Rogers M.F."/>
            <person name="Perelman P.L."/>
            <person name="Proskuryakova A.A."/>
            <person name="Serdyukova N.A."/>
            <person name="Johnson W.E."/>
            <person name="Horin P."/>
            <person name="Corander J."/>
            <person name="Murphy D."/>
            <person name="Burger P.A."/>
        </authorList>
    </citation>
    <scope>NUCLEOTIDE SEQUENCE [LARGE SCALE GENOMIC DNA]</scope>
    <source>
        <strain evidence="2">Drom800</strain>
        <tissue evidence="2">Blood</tissue>
    </source>
</reference>
<organism evidence="2 3">
    <name type="scientific">Camelus dromedarius</name>
    <name type="common">Dromedary</name>
    <name type="synonym">Arabian camel</name>
    <dbReference type="NCBI Taxonomy" id="9838"/>
    <lineage>
        <taxon>Eukaryota</taxon>
        <taxon>Metazoa</taxon>
        <taxon>Chordata</taxon>
        <taxon>Craniata</taxon>
        <taxon>Vertebrata</taxon>
        <taxon>Euteleostomi</taxon>
        <taxon>Mammalia</taxon>
        <taxon>Eutheria</taxon>
        <taxon>Laurasiatheria</taxon>
        <taxon>Artiodactyla</taxon>
        <taxon>Tylopoda</taxon>
        <taxon>Camelidae</taxon>
        <taxon>Camelus</taxon>
    </lineage>
</organism>
<evidence type="ECO:0000313" key="3">
    <source>
        <dbReference type="Proteomes" id="UP000299084"/>
    </source>
</evidence>
<protein>
    <submittedName>
        <fullName evidence="2">Uncharacterized protein</fullName>
    </submittedName>
</protein>
<accession>A0A5N4BYN1</accession>
<dbReference type="AlphaFoldDB" id="A0A5N4BYN1"/>
<evidence type="ECO:0000256" key="1">
    <source>
        <dbReference type="SAM" id="MobiDB-lite"/>
    </source>
</evidence>
<feature type="region of interest" description="Disordered" evidence="1">
    <location>
        <begin position="36"/>
        <end position="86"/>
    </location>
</feature>
<dbReference type="EMBL" id="JWIN03000075">
    <property type="protein sequence ID" value="KAB1251544.1"/>
    <property type="molecule type" value="Genomic_DNA"/>
</dbReference>
<name>A0A5N4BYN1_CAMDR</name>
<feature type="region of interest" description="Disordered" evidence="1">
    <location>
        <begin position="312"/>
        <end position="334"/>
    </location>
</feature>
<feature type="region of interest" description="Disordered" evidence="1">
    <location>
        <begin position="167"/>
        <end position="206"/>
    </location>
</feature>